<dbReference type="Pfam" id="PF03221">
    <property type="entry name" value="HTH_Tnp_Tc5"/>
    <property type="match status" value="1"/>
</dbReference>
<keyword evidence="5" id="KW-0238">DNA-binding</keyword>
<dbReference type="InterPro" id="IPR036051">
    <property type="entry name" value="KRAB_dom_sf"/>
</dbReference>
<keyword evidence="14" id="KW-1185">Reference proteome</keyword>
<dbReference type="Gene3D" id="6.10.140.140">
    <property type="match status" value="1"/>
</dbReference>
<dbReference type="PROSITE" id="PS50805">
    <property type="entry name" value="KRAB"/>
    <property type="match status" value="1"/>
</dbReference>
<feature type="domain" description="C2H2-type" evidence="9">
    <location>
        <begin position="550"/>
        <end position="577"/>
    </location>
</feature>
<proteinExistence type="predicted"/>
<dbReference type="InterPro" id="IPR013087">
    <property type="entry name" value="Znf_C2H2_type"/>
</dbReference>
<evidence type="ECO:0000259" key="11">
    <source>
        <dbReference type="PROSITE" id="PS50806"/>
    </source>
</evidence>
<comment type="caution">
    <text evidence="13">The sequence shown here is derived from an EMBL/GenBank/DDBJ whole genome shotgun (WGS) entry which is preliminary data.</text>
</comment>
<evidence type="ECO:0000259" key="10">
    <source>
        <dbReference type="PROSITE" id="PS50805"/>
    </source>
</evidence>
<dbReference type="PANTHER" id="PTHR23232:SF152">
    <property type="entry name" value="ZINC FINGER PROTEIN 182"/>
    <property type="match status" value="1"/>
</dbReference>
<feature type="region of interest" description="Disordered" evidence="8">
    <location>
        <begin position="230"/>
        <end position="249"/>
    </location>
</feature>
<dbReference type="InterPro" id="IPR007889">
    <property type="entry name" value="HTH_Psq"/>
</dbReference>
<feature type="domain" description="KRAB" evidence="10">
    <location>
        <begin position="118"/>
        <end position="189"/>
    </location>
</feature>
<evidence type="ECO:0000256" key="8">
    <source>
        <dbReference type="SAM" id="MobiDB-lite"/>
    </source>
</evidence>
<reference evidence="13" key="1">
    <citation type="submission" date="2023-07" db="EMBL/GenBank/DDBJ databases">
        <authorList>
            <person name="Stuckert A."/>
        </authorList>
    </citation>
    <scope>NUCLEOTIDE SEQUENCE</scope>
</reference>
<feature type="domain" description="HTH CENPB-type" evidence="12">
    <location>
        <begin position="377"/>
        <end position="448"/>
    </location>
</feature>
<protein>
    <submittedName>
        <fullName evidence="13">Uncharacterized protein</fullName>
    </submittedName>
</protein>
<evidence type="ECO:0000256" key="1">
    <source>
        <dbReference type="ARBA" id="ARBA00022723"/>
    </source>
</evidence>
<evidence type="ECO:0000256" key="6">
    <source>
        <dbReference type="ARBA" id="ARBA00023242"/>
    </source>
</evidence>
<gene>
    <name evidence="13" type="ORF">RIMI_LOCUS5422804</name>
</gene>
<dbReference type="InterPro" id="IPR036236">
    <property type="entry name" value="Znf_C2H2_sf"/>
</dbReference>
<dbReference type="Pfam" id="PF01352">
    <property type="entry name" value="KRAB"/>
    <property type="match status" value="1"/>
</dbReference>
<name>A0ABN9L886_9NEOB</name>
<dbReference type="Gene3D" id="1.10.10.60">
    <property type="entry name" value="Homeodomain-like"/>
    <property type="match status" value="1"/>
</dbReference>
<evidence type="ECO:0000256" key="5">
    <source>
        <dbReference type="ARBA" id="ARBA00023125"/>
    </source>
</evidence>
<dbReference type="PANTHER" id="PTHR23232">
    <property type="entry name" value="KRAB DOMAIN C2H2 ZINC FINGER"/>
    <property type="match status" value="1"/>
</dbReference>
<dbReference type="Pfam" id="PF04218">
    <property type="entry name" value="CENP-B_N"/>
    <property type="match status" value="1"/>
</dbReference>
<dbReference type="InterPro" id="IPR006600">
    <property type="entry name" value="HTH_CenpB_DNA-bd_dom"/>
</dbReference>
<dbReference type="SUPFAM" id="SSF57667">
    <property type="entry name" value="beta-beta-alpha zinc fingers"/>
    <property type="match status" value="1"/>
</dbReference>
<keyword evidence="6" id="KW-0539">Nucleus</keyword>
<evidence type="ECO:0000256" key="4">
    <source>
        <dbReference type="ARBA" id="ARBA00022833"/>
    </source>
</evidence>
<keyword evidence="2" id="KW-0677">Repeat</keyword>
<dbReference type="PROSITE" id="PS00028">
    <property type="entry name" value="ZINC_FINGER_C2H2_1"/>
    <property type="match status" value="2"/>
</dbReference>
<dbReference type="InterPro" id="IPR009057">
    <property type="entry name" value="Homeodomain-like_sf"/>
</dbReference>
<dbReference type="SMART" id="SM00355">
    <property type="entry name" value="ZnF_C2H2"/>
    <property type="match status" value="2"/>
</dbReference>
<dbReference type="PROSITE" id="PS50157">
    <property type="entry name" value="ZINC_FINGER_C2H2_2"/>
    <property type="match status" value="2"/>
</dbReference>
<dbReference type="SMART" id="SM00674">
    <property type="entry name" value="CENPB"/>
    <property type="match status" value="1"/>
</dbReference>
<organism evidence="13 14">
    <name type="scientific">Ranitomeya imitator</name>
    <name type="common">mimic poison frog</name>
    <dbReference type="NCBI Taxonomy" id="111125"/>
    <lineage>
        <taxon>Eukaryota</taxon>
        <taxon>Metazoa</taxon>
        <taxon>Chordata</taxon>
        <taxon>Craniata</taxon>
        <taxon>Vertebrata</taxon>
        <taxon>Euteleostomi</taxon>
        <taxon>Amphibia</taxon>
        <taxon>Batrachia</taxon>
        <taxon>Anura</taxon>
        <taxon>Neobatrachia</taxon>
        <taxon>Hyloidea</taxon>
        <taxon>Dendrobatidae</taxon>
        <taxon>Dendrobatinae</taxon>
        <taxon>Ranitomeya</taxon>
    </lineage>
</organism>
<evidence type="ECO:0000256" key="7">
    <source>
        <dbReference type="PROSITE-ProRule" id="PRU00042"/>
    </source>
</evidence>
<dbReference type="PROSITE" id="PS50806">
    <property type="entry name" value="KRAB_RELATED"/>
    <property type="match status" value="1"/>
</dbReference>
<feature type="compositionally biased region" description="Polar residues" evidence="8">
    <location>
        <begin position="290"/>
        <end position="302"/>
    </location>
</feature>
<evidence type="ECO:0000256" key="2">
    <source>
        <dbReference type="ARBA" id="ARBA00022737"/>
    </source>
</evidence>
<feature type="domain" description="C2H2-type" evidence="9">
    <location>
        <begin position="578"/>
        <end position="605"/>
    </location>
</feature>
<evidence type="ECO:0000259" key="9">
    <source>
        <dbReference type="PROSITE" id="PS50157"/>
    </source>
</evidence>
<evidence type="ECO:0000313" key="14">
    <source>
        <dbReference type="Proteomes" id="UP001176940"/>
    </source>
</evidence>
<dbReference type="InterPro" id="IPR050169">
    <property type="entry name" value="Krueppel_C2H2_ZnF"/>
</dbReference>
<dbReference type="InterPro" id="IPR003655">
    <property type="entry name" value="aKRAB"/>
</dbReference>
<dbReference type="Proteomes" id="UP001176940">
    <property type="component" value="Unassembled WGS sequence"/>
</dbReference>
<accession>A0ABN9L886</accession>
<dbReference type="Gene3D" id="3.30.160.60">
    <property type="entry name" value="Classic Zinc Finger"/>
    <property type="match status" value="2"/>
</dbReference>
<sequence>MEHKRSDDRSFEPLMETIEAKASSNECCRVKIANCRCSDQYVVVTAPSVSFRRPVPASLSALTDQAEGATHTIRVIAPSDLHSQSGDRRREDGAAPGGWNGDSQATWLTLALHPQVTVTFNDVAVYFSLREWELLADWQRKLYRNIMKEIHGALTALGYEIANPSILVRIQQSDDPYYGSQDASEVSAHTWKPLSHKLEENMADCAESSSELPSIKPDLLLRVKMENVSNEQSCQTTAPKMEAEEEDSSSMVFNPELALWIKQEEGVMIGESSSTLKQDSALPAVEASTLPLSTEGTQSLPPSTRKPHRPSCDKPTSHKRNGLKLRDKILVLCAYENNQSVGSLASQFGVSRAQIFQIIKRRGELLDALQNNVSGDRIRRRRRTTNDKLNSAVWDWLLSIRDTDVTLSGRIIREKALQIAQDMGIQDFKASNGWLDSFKKAHNIHRSSLPSSMAALGGVDDWLSSIDVTVEQHPTGPVKSTEVGQPLPEMLVGNLLRYFDEEREKHARLNGAFSGLPVQPQPLLVPDEGSQLFTIDWGLRGDQTTMAKQYKCPYCEKSFLRSTQLREHERTHTGERPYQCLKCPKSFSRSTQLKDHQRTHTGRETVPVHRVWQDLHPQL</sequence>
<dbReference type="SUPFAM" id="SSF46689">
    <property type="entry name" value="Homeodomain-like"/>
    <property type="match status" value="1"/>
</dbReference>
<dbReference type="CDD" id="cd07765">
    <property type="entry name" value="KRAB_A-box"/>
    <property type="match status" value="1"/>
</dbReference>
<dbReference type="InterPro" id="IPR001909">
    <property type="entry name" value="KRAB"/>
</dbReference>
<feature type="domain" description="KRAB-related" evidence="11">
    <location>
        <begin position="115"/>
        <end position="179"/>
    </location>
</feature>
<feature type="region of interest" description="Disordered" evidence="8">
    <location>
        <begin position="78"/>
        <end position="98"/>
    </location>
</feature>
<keyword evidence="3 7" id="KW-0863">Zinc-finger</keyword>
<dbReference type="SMART" id="SM00349">
    <property type="entry name" value="KRAB"/>
    <property type="match status" value="1"/>
</dbReference>
<dbReference type="EMBL" id="CAUEEQ010009240">
    <property type="protein sequence ID" value="CAJ0933321.1"/>
    <property type="molecule type" value="Genomic_DNA"/>
</dbReference>
<evidence type="ECO:0000259" key="12">
    <source>
        <dbReference type="PROSITE" id="PS51253"/>
    </source>
</evidence>
<evidence type="ECO:0000313" key="13">
    <source>
        <dbReference type="EMBL" id="CAJ0933321.1"/>
    </source>
</evidence>
<dbReference type="PROSITE" id="PS51253">
    <property type="entry name" value="HTH_CENPB"/>
    <property type="match status" value="1"/>
</dbReference>
<keyword evidence="4" id="KW-0862">Zinc</keyword>
<evidence type="ECO:0000256" key="3">
    <source>
        <dbReference type="ARBA" id="ARBA00022771"/>
    </source>
</evidence>
<feature type="region of interest" description="Disordered" evidence="8">
    <location>
        <begin position="287"/>
        <end position="320"/>
    </location>
</feature>
<dbReference type="SUPFAM" id="SSF109640">
    <property type="entry name" value="KRAB domain (Kruppel-associated box)"/>
    <property type="match status" value="1"/>
</dbReference>
<dbReference type="Pfam" id="PF00096">
    <property type="entry name" value="zf-C2H2"/>
    <property type="match status" value="2"/>
</dbReference>
<keyword evidence="1" id="KW-0479">Metal-binding</keyword>